<dbReference type="SUPFAM" id="SSF56112">
    <property type="entry name" value="Protein kinase-like (PK-like)"/>
    <property type="match status" value="1"/>
</dbReference>
<sequence length="419" mass="45610">MTGMPPRTAPALPKTLEEALELVGGATEPDDLFGPYDGTPEACLRSGGRRYRALARMLHPDTVPDDRKAAAQAVFTRLAELWLRYQQTITGVTGRQVVVTTRKRAYSVGGERARGDVANLLKVTYADADGGEVRALLKIPRSVADNDLMEREAAALERIGRDGDPEYRAYVPGLVESFRHRDAGSGSERRANVVARVRGFRSLTEVREAYPDGLDARDVAWMWRRLLVALGYAHRAGVVHGAVVPDHVLIEPREHGLVLVDWCYATVLEPVAPGPGGRVLTGPPIGPSFKLSTGRKSGGGVPPPGGSDGGTTPRPAGFHPAAEHVPAMLDRFADLYPPEVPGKQPPDTSTDIFMATRCMTYLLEPGAPKPLFRFARGCTLPAPARRPHDAWKLLGELDELLGRLYGPRKFRPFSMPGRR</sequence>
<feature type="region of interest" description="Disordered" evidence="1">
    <location>
        <begin position="289"/>
        <end position="317"/>
    </location>
</feature>
<comment type="caution">
    <text evidence="3">The sequence shown here is derived from an EMBL/GenBank/DDBJ whole genome shotgun (WGS) entry which is preliminary data.</text>
</comment>
<dbReference type="InterPro" id="IPR000719">
    <property type="entry name" value="Prot_kinase_dom"/>
</dbReference>
<dbReference type="InterPro" id="IPR001623">
    <property type="entry name" value="DnaJ_domain"/>
</dbReference>
<gene>
    <name evidence="3" type="ORF">GCM10023205_16730</name>
</gene>
<evidence type="ECO:0000313" key="3">
    <source>
        <dbReference type="EMBL" id="GAA4955488.1"/>
    </source>
</evidence>
<keyword evidence="4" id="KW-1185">Reference proteome</keyword>
<reference evidence="4" key="1">
    <citation type="journal article" date="2019" name="Int. J. Syst. Evol. Microbiol.">
        <title>The Global Catalogue of Microorganisms (GCM) 10K type strain sequencing project: providing services to taxonomists for standard genome sequencing and annotation.</title>
        <authorList>
            <consortium name="The Broad Institute Genomics Platform"/>
            <consortium name="The Broad Institute Genome Sequencing Center for Infectious Disease"/>
            <person name="Wu L."/>
            <person name="Ma J."/>
        </authorList>
    </citation>
    <scope>NUCLEOTIDE SEQUENCE [LARGE SCALE GENOMIC DNA]</scope>
    <source>
        <strain evidence="4">JCM 17986</strain>
    </source>
</reference>
<evidence type="ECO:0000259" key="2">
    <source>
        <dbReference type="PROSITE" id="PS50011"/>
    </source>
</evidence>
<dbReference type="Gene3D" id="1.10.510.10">
    <property type="entry name" value="Transferase(Phosphotransferase) domain 1"/>
    <property type="match status" value="1"/>
</dbReference>
<evidence type="ECO:0000313" key="4">
    <source>
        <dbReference type="Proteomes" id="UP001500466"/>
    </source>
</evidence>
<evidence type="ECO:0000256" key="1">
    <source>
        <dbReference type="SAM" id="MobiDB-lite"/>
    </source>
</evidence>
<protein>
    <recommendedName>
        <fullName evidence="2">Protein kinase domain-containing protein</fullName>
    </recommendedName>
</protein>
<dbReference type="CDD" id="cd06257">
    <property type="entry name" value="DnaJ"/>
    <property type="match status" value="1"/>
</dbReference>
<dbReference type="PROSITE" id="PS50011">
    <property type="entry name" value="PROTEIN_KINASE_DOM"/>
    <property type="match status" value="1"/>
</dbReference>
<name>A0ABP9GWL7_9ACTN</name>
<feature type="domain" description="Protein kinase" evidence="2">
    <location>
        <begin position="106"/>
        <end position="419"/>
    </location>
</feature>
<accession>A0ABP9GWL7</accession>
<proteinExistence type="predicted"/>
<dbReference type="EMBL" id="BAABHS010000005">
    <property type="protein sequence ID" value="GAA4955488.1"/>
    <property type="molecule type" value="Genomic_DNA"/>
</dbReference>
<dbReference type="InterPro" id="IPR011009">
    <property type="entry name" value="Kinase-like_dom_sf"/>
</dbReference>
<dbReference type="Proteomes" id="UP001500466">
    <property type="component" value="Unassembled WGS sequence"/>
</dbReference>
<organism evidence="3 4">
    <name type="scientific">Yinghuangia aomiensis</name>
    <dbReference type="NCBI Taxonomy" id="676205"/>
    <lineage>
        <taxon>Bacteria</taxon>
        <taxon>Bacillati</taxon>
        <taxon>Actinomycetota</taxon>
        <taxon>Actinomycetes</taxon>
        <taxon>Kitasatosporales</taxon>
        <taxon>Streptomycetaceae</taxon>
        <taxon>Yinghuangia</taxon>
    </lineage>
</organism>